<keyword evidence="1" id="KW-1133">Transmembrane helix</keyword>
<feature type="transmembrane region" description="Helical" evidence="1">
    <location>
        <begin position="78"/>
        <end position="104"/>
    </location>
</feature>
<organism evidence="2 3">
    <name type="scientific">Polyplosphaeria fusca</name>
    <dbReference type="NCBI Taxonomy" id="682080"/>
    <lineage>
        <taxon>Eukaryota</taxon>
        <taxon>Fungi</taxon>
        <taxon>Dikarya</taxon>
        <taxon>Ascomycota</taxon>
        <taxon>Pezizomycotina</taxon>
        <taxon>Dothideomycetes</taxon>
        <taxon>Pleosporomycetidae</taxon>
        <taxon>Pleosporales</taxon>
        <taxon>Tetraplosphaeriaceae</taxon>
        <taxon>Polyplosphaeria</taxon>
    </lineage>
</organism>
<feature type="transmembrane region" description="Helical" evidence="1">
    <location>
        <begin position="36"/>
        <end position="58"/>
    </location>
</feature>
<dbReference type="AlphaFoldDB" id="A0A9P4UWH1"/>
<evidence type="ECO:0000313" key="2">
    <source>
        <dbReference type="EMBL" id="KAF2727155.1"/>
    </source>
</evidence>
<evidence type="ECO:0000256" key="1">
    <source>
        <dbReference type="SAM" id="Phobius"/>
    </source>
</evidence>
<evidence type="ECO:0000313" key="3">
    <source>
        <dbReference type="Proteomes" id="UP000799444"/>
    </source>
</evidence>
<accession>A0A9P4UWH1</accession>
<name>A0A9P4UWH1_9PLEO</name>
<dbReference type="EMBL" id="ML996351">
    <property type="protein sequence ID" value="KAF2727155.1"/>
    <property type="molecule type" value="Genomic_DNA"/>
</dbReference>
<dbReference type="Proteomes" id="UP000799444">
    <property type="component" value="Unassembled WGS sequence"/>
</dbReference>
<sequence length="116" mass="12713">MGGTAGRTDLASHVSTSNIISPSIPRIDITMYEKRGVACMGTIWISSLFLFFVCAARYPPPHFLLISEKYFPCSARLLQPWGHTFSCLAICYFCIFFCAGFCGVGKGGREGRDIAS</sequence>
<proteinExistence type="predicted"/>
<keyword evidence="3" id="KW-1185">Reference proteome</keyword>
<gene>
    <name evidence="2" type="ORF">EJ04DRAFT_148132</name>
</gene>
<comment type="caution">
    <text evidence="2">The sequence shown here is derived from an EMBL/GenBank/DDBJ whole genome shotgun (WGS) entry which is preliminary data.</text>
</comment>
<keyword evidence="1" id="KW-0812">Transmembrane</keyword>
<protein>
    <submittedName>
        <fullName evidence="2">Uncharacterized protein</fullName>
    </submittedName>
</protein>
<reference evidence="2" key="1">
    <citation type="journal article" date="2020" name="Stud. Mycol.">
        <title>101 Dothideomycetes genomes: a test case for predicting lifestyles and emergence of pathogens.</title>
        <authorList>
            <person name="Haridas S."/>
            <person name="Albert R."/>
            <person name="Binder M."/>
            <person name="Bloem J."/>
            <person name="Labutti K."/>
            <person name="Salamov A."/>
            <person name="Andreopoulos B."/>
            <person name="Baker S."/>
            <person name="Barry K."/>
            <person name="Bills G."/>
            <person name="Bluhm B."/>
            <person name="Cannon C."/>
            <person name="Castanera R."/>
            <person name="Culley D."/>
            <person name="Daum C."/>
            <person name="Ezra D."/>
            <person name="Gonzalez J."/>
            <person name="Henrissat B."/>
            <person name="Kuo A."/>
            <person name="Liang C."/>
            <person name="Lipzen A."/>
            <person name="Lutzoni F."/>
            <person name="Magnuson J."/>
            <person name="Mondo S."/>
            <person name="Nolan M."/>
            <person name="Ohm R."/>
            <person name="Pangilinan J."/>
            <person name="Park H.-J."/>
            <person name="Ramirez L."/>
            <person name="Alfaro M."/>
            <person name="Sun H."/>
            <person name="Tritt A."/>
            <person name="Yoshinaga Y."/>
            <person name="Zwiers L.-H."/>
            <person name="Turgeon B."/>
            <person name="Goodwin S."/>
            <person name="Spatafora J."/>
            <person name="Crous P."/>
            <person name="Grigoriev I."/>
        </authorList>
    </citation>
    <scope>NUCLEOTIDE SEQUENCE</scope>
    <source>
        <strain evidence="2">CBS 125425</strain>
    </source>
</reference>
<keyword evidence="1" id="KW-0472">Membrane</keyword>